<dbReference type="EMBL" id="VSSQ01016081">
    <property type="protein sequence ID" value="MPM57077.1"/>
    <property type="molecule type" value="Genomic_DNA"/>
</dbReference>
<dbReference type="GO" id="GO:0004622">
    <property type="term" value="F:phosphatidylcholine lysophospholipase activity"/>
    <property type="evidence" value="ECO:0007669"/>
    <property type="project" value="TreeGrafter"/>
</dbReference>
<dbReference type="SUPFAM" id="SSF52266">
    <property type="entry name" value="SGNH hydrolase"/>
    <property type="match status" value="1"/>
</dbReference>
<accession>A0A645AVB8</accession>
<reference evidence="2" key="1">
    <citation type="submission" date="2019-08" db="EMBL/GenBank/DDBJ databases">
        <authorList>
            <person name="Kucharzyk K."/>
            <person name="Murdoch R.W."/>
            <person name="Higgins S."/>
            <person name="Loffler F."/>
        </authorList>
    </citation>
    <scope>NUCLEOTIDE SEQUENCE</scope>
</reference>
<dbReference type="InterPro" id="IPR051532">
    <property type="entry name" value="Ester_Hydrolysis_Enzymes"/>
</dbReference>
<dbReference type="AlphaFoldDB" id="A0A645AVB8"/>
<organism evidence="2">
    <name type="scientific">bioreactor metagenome</name>
    <dbReference type="NCBI Taxonomy" id="1076179"/>
    <lineage>
        <taxon>unclassified sequences</taxon>
        <taxon>metagenomes</taxon>
        <taxon>ecological metagenomes</taxon>
    </lineage>
</organism>
<protein>
    <recommendedName>
        <fullName evidence="1">SGNH hydrolase-type esterase domain-containing protein</fullName>
    </recommendedName>
</protein>
<dbReference type="CDD" id="cd00229">
    <property type="entry name" value="SGNH_hydrolase"/>
    <property type="match status" value="1"/>
</dbReference>
<sequence length="242" mass="27668">MMYNKIWLLGDSLSKGVTFDAERKKYTLIDNCFFNGMQQQLACEMENLAAMGCTAPKAKARLEKRLEHDKPDIVVIELGGNDCDYLWDDIAANPDKDHQPKTDVATFTQLMREMVGELRERDIVPLLMNLPPIDADKYFSFFSHADMNIGQRILRWLGCVSRVYWWHERYNSAVEALAQSTKTMLINVRHAFLAKPDYRAYIGPDGIHPNEAGQLLIQETLIDFVRANCPELLLSRAQPSLA</sequence>
<proteinExistence type="predicted"/>
<dbReference type="Gene3D" id="3.40.50.1110">
    <property type="entry name" value="SGNH hydrolase"/>
    <property type="match status" value="1"/>
</dbReference>
<dbReference type="PANTHER" id="PTHR30383">
    <property type="entry name" value="THIOESTERASE 1/PROTEASE 1/LYSOPHOSPHOLIPASE L1"/>
    <property type="match status" value="1"/>
</dbReference>
<evidence type="ECO:0000259" key="1">
    <source>
        <dbReference type="Pfam" id="PF13472"/>
    </source>
</evidence>
<evidence type="ECO:0000313" key="2">
    <source>
        <dbReference type="EMBL" id="MPM57077.1"/>
    </source>
</evidence>
<dbReference type="InterPro" id="IPR013830">
    <property type="entry name" value="SGNH_hydro"/>
</dbReference>
<dbReference type="Pfam" id="PF13472">
    <property type="entry name" value="Lipase_GDSL_2"/>
    <property type="match status" value="1"/>
</dbReference>
<comment type="caution">
    <text evidence="2">The sequence shown here is derived from an EMBL/GenBank/DDBJ whole genome shotgun (WGS) entry which is preliminary data.</text>
</comment>
<dbReference type="PANTHER" id="PTHR30383:SF5">
    <property type="entry name" value="SGNH HYDROLASE-TYPE ESTERASE DOMAIN-CONTAINING PROTEIN"/>
    <property type="match status" value="1"/>
</dbReference>
<gene>
    <name evidence="2" type="ORF">SDC9_103895</name>
</gene>
<feature type="domain" description="SGNH hydrolase-type esterase" evidence="1">
    <location>
        <begin position="8"/>
        <end position="214"/>
    </location>
</feature>
<dbReference type="InterPro" id="IPR036514">
    <property type="entry name" value="SGNH_hydro_sf"/>
</dbReference>
<name>A0A645AVB8_9ZZZZ</name>